<organism evidence="1 2">
    <name type="scientific">Tanacetum coccineum</name>
    <dbReference type="NCBI Taxonomy" id="301880"/>
    <lineage>
        <taxon>Eukaryota</taxon>
        <taxon>Viridiplantae</taxon>
        <taxon>Streptophyta</taxon>
        <taxon>Embryophyta</taxon>
        <taxon>Tracheophyta</taxon>
        <taxon>Spermatophyta</taxon>
        <taxon>Magnoliopsida</taxon>
        <taxon>eudicotyledons</taxon>
        <taxon>Gunneridae</taxon>
        <taxon>Pentapetalae</taxon>
        <taxon>asterids</taxon>
        <taxon>campanulids</taxon>
        <taxon>Asterales</taxon>
        <taxon>Asteraceae</taxon>
        <taxon>Asteroideae</taxon>
        <taxon>Anthemideae</taxon>
        <taxon>Anthemidinae</taxon>
        <taxon>Tanacetum</taxon>
    </lineage>
</organism>
<protein>
    <submittedName>
        <fullName evidence="1">Uncharacterized protein</fullName>
    </submittedName>
</protein>
<comment type="caution">
    <text evidence="1">The sequence shown here is derived from an EMBL/GenBank/DDBJ whole genome shotgun (WGS) entry which is preliminary data.</text>
</comment>
<sequence length="116" mass="13809">MSFSKRRSVKVKEIRERCIIKAFKLSYQEKYEHVGPKSQVHKMARLQDDEKRLCLVDDLKKFKNHIHSKPKIQLIDLDLEYAKKVADELMWLIESRLDVVKVKEIVEKNLDGHGYD</sequence>
<reference evidence="1" key="1">
    <citation type="journal article" date="2022" name="Int. J. Mol. Sci.">
        <title>Draft Genome of Tanacetum Coccineum: Genomic Comparison of Closely Related Tanacetum-Family Plants.</title>
        <authorList>
            <person name="Yamashiro T."/>
            <person name="Shiraishi A."/>
            <person name="Nakayama K."/>
            <person name="Satake H."/>
        </authorList>
    </citation>
    <scope>NUCLEOTIDE SEQUENCE</scope>
</reference>
<gene>
    <name evidence="1" type="ORF">Tco_0702476</name>
</gene>
<proteinExistence type="predicted"/>
<dbReference type="Proteomes" id="UP001151760">
    <property type="component" value="Unassembled WGS sequence"/>
</dbReference>
<name>A0ABQ4XX47_9ASTR</name>
<evidence type="ECO:0000313" key="1">
    <source>
        <dbReference type="EMBL" id="GJS69635.1"/>
    </source>
</evidence>
<reference evidence="1" key="2">
    <citation type="submission" date="2022-01" db="EMBL/GenBank/DDBJ databases">
        <authorList>
            <person name="Yamashiro T."/>
            <person name="Shiraishi A."/>
            <person name="Satake H."/>
            <person name="Nakayama K."/>
        </authorList>
    </citation>
    <scope>NUCLEOTIDE SEQUENCE</scope>
</reference>
<keyword evidence="2" id="KW-1185">Reference proteome</keyword>
<evidence type="ECO:0000313" key="2">
    <source>
        <dbReference type="Proteomes" id="UP001151760"/>
    </source>
</evidence>
<accession>A0ABQ4XX47</accession>
<dbReference type="EMBL" id="BQNB010009875">
    <property type="protein sequence ID" value="GJS69635.1"/>
    <property type="molecule type" value="Genomic_DNA"/>
</dbReference>